<dbReference type="InterPro" id="IPR018356">
    <property type="entry name" value="Tscrpt_reg_HTH_DeoR_CS"/>
</dbReference>
<evidence type="ECO:0000256" key="3">
    <source>
        <dbReference type="ARBA" id="ARBA00023163"/>
    </source>
</evidence>
<keyword evidence="6" id="KW-1185">Reference proteome</keyword>
<reference evidence="6" key="1">
    <citation type="journal article" date="2019" name="Int. J. Syst. Evol. Microbiol.">
        <title>The Global Catalogue of Microorganisms (GCM) 10K type strain sequencing project: providing services to taxonomists for standard genome sequencing and annotation.</title>
        <authorList>
            <consortium name="The Broad Institute Genomics Platform"/>
            <consortium name="The Broad Institute Genome Sequencing Center for Infectious Disease"/>
            <person name="Wu L."/>
            <person name="Ma J."/>
        </authorList>
    </citation>
    <scope>NUCLEOTIDE SEQUENCE [LARGE SCALE GENOMIC DNA]</scope>
    <source>
        <strain evidence="6">CGMCC 1.15480</strain>
    </source>
</reference>
<dbReference type="SUPFAM" id="SSF46785">
    <property type="entry name" value="Winged helix' DNA-binding domain"/>
    <property type="match status" value="1"/>
</dbReference>
<sequence length="330" mass="35926">MIQTSARLLQLLSLLQVRREWSGPDLADRLQVTERTVRRDVDKLRTLGYPIRSSPGASGGYQLGAGANLPPLLLDDDEALAVALGLNAVSISPVAGVGEASVRALAKLQQVAPPRLRGRFASLRDSVSALGGPSAHIDATVLTAITTAITDRRVLPFDHVGREETVSRRMVEPYRLIDAGRRWYLVGFDLDRDDWRTFRVDRIERTSTPRARFTPRPLPAADLTDYVQRTITRSPYRYDLCVRIGAPIERVTEMMGPLVAQVEAQDDGSTLVRVGADSLDWALAQLIGTGEPFALISPPELLTRARELAGRLAAAADGAVAPVPPDDARA</sequence>
<dbReference type="InterPro" id="IPR036388">
    <property type="entry name" value="WH-like_DNA-bd_sf"/>
</dbReference>
<gene>
    <name evidence="5" type="ORF">GCM10011512_19140</name>
</gene>
<dbReference type="Proteomes" id="UP000597761">
    <property type="component" value="Unassembled WGS sequence"/>
</dbReference>
<dbReference type="GO" id="GO:0003677">
    <property type="term" value="F:DNA binding"/>
    <property type="evidence" value="ECO:0007669"/>
    <property type="project" value="UniProtKB-KW"/>
</dbReference>
<dbReference type="PIRSF" id="PIRSF016838">
    <property type="entry name" value="PafC"/>
    <property type="match status" value="1"/>
</dbReference>
<evidence type="ECO:0000259" key="4">
    <source>
        <dbReference type="PROSITE" id="PS51000"/>
    </source>
</evidence>
<dbReference type="PANTHER" id="PTHR34580:SF3">
    <property type="entry name" value="PROTEIN PAFB"/>
    <property type="match status" value="1"/>
</dbReference>
<organism evidence="5 6">
    <name type="scientific">Tersicoccus solisilvae</name>
    <dbReference type="NCBI Taxonomy" id="1882339"/>
    <lineage>
        <taxon>Bacteria</taxon>
        <taxon>Bacillati</taxon>
        <taxon>Actinomycetota</taxon>
        <taxon>Actinomycetes</taxon>
        <taxon>Micrococcales</taxon>
        <taxon>Micrococcaceae</taxon>
        <taxon>Tersicoccus</taxon>
    </lineage>
</organism>
<proteinExistence type="predicted"/>
<dbReference type="InterPro" id="IPR026881">
    <property type="entry name" value="WYL_dom"/>
</dbReference>
<dbReference type="EMBL" id="BMJI01000010">
    <property type="protein sequence ID" value="GGC92236.1"/>
    <property type="molecule type" value="Genomic_DNA"/>
</dbReference>
<dbReference type="Gene3D" id="1.10.10.10">
    <property type="entry name" value="Winged helix-like DNA-binding domain superfamily/Winged helix DNA-binding domain"/>
    <property type="match status" value="1"/>
</dbReference>
<keyword evidence="2 5" id="KW-0238">DNA-binding</keyword>
<dbReference type="PANTHER" id="PTHR34580">
    <property type="match status" value="1"/>
</dbReference>
<evidence type="ECO:0000256" key="1">
    <source>
        <dbReference type="ARBA" id="ARBA00023015"/>
    </source>
</evidence>
<dbReference type="SMART" id="SM00420">
    <property type="entry name" value="HTH_DEOR"/>
    <property type="match status" value="1"/>
</dbReference>
<dbReference type="InterPro" id="IPR001034">
    <property type="entry name" value="DeoR_HTH"/>
</dbReference>
<accession>A0ABQ1P6S4</accession>
<keyword evidence="3" id="KW-0804">Transcription</keyword>
<keyword evidence="1" id="KW-0805">Transcription regulation</keyword>
<dbReference type="InterPro" id="IPR028349">
    <property type="entry name" value="PafC-like"/>
</dbReference>
<evidence type="ECO:0000313" key="5">
    <source>
        <dbReference type="EMBL" id="GGC92236.1"/>
    </source>
</evidence>
<dbReference type="RefSeq" id="WP_188668116.1">
    <property type="nucleotide sequence ID" value="NZ_BMJI01000010.1"/>
</dbReference>
<dbReference type="InterPro" id="IPR057727">
    <property type="entry name" value="WCX_dom"/>
</dbReference>
<dbReference type="Pfam" id="PF08279">
    <property type="entry name" value="HTH_11"/>
    <property type="match status" value="1"/>
</dbReference>
<dbReference type="PROSITE" id="PS00894">
    <property type="entry name" value="HTH_DEOR_1"/>
    <property type="match status" value="1"/>
</dbReference>
<dbReference type="PROSITE" id="PS52050">
    <property type="entry name" value="WYL"/>
    <property type="match status" value="1"/>
</dbReference>
<dbReference type="InterPro" id="IPR013196">
    <property type="entry name" value="HTH_11"/>
</dbReference>
<name>A0ABQ1P6S4_9MICC</name>
<dbReference type="Pfam" id="PF13280">
    <property type="entry name" value="WYL"/>
    <property type="match status" value="1"/>
</dbReference>
<dbReference type="InterPro" id="IPR036390">
    <property type="entry name" value="WH_DNA-bd_sf"/>
</dbReference>
<protein>
    <submittedName>
        <fullName evidence="5">DNA-binding transcriptional regulator</fullName>
    </submittedName>
</protein>
<dbReference type="InterPro" id="IPR051534">
    <property type="entry name" value="CBASS_pafABC_assoc_protein"/>
</dbReference>
<feature type="domain" description="HTH deoR-type" evidence="4">
    <location>
        <begin position="4"/>
        <end position="59"/>
    </location>
</feature>
<dbReference type="PROSITE" id="PS51000">
    <property type="entry name" value="HTH_DEOR_2"/>
    <property type="match status" value="1"/>
</dbReference>
<evidence type="ECO:0000256" key="2">
    <source>
        <dbReference type="ARBA" id="ARBA00023125"/>
    </source>
</evidence>
<comment type="caution">
    <text evidence="5">The sequence shown here is derived from an EMBL/GenBank/DDBJ whole genome shotgun (WGS) entry which is preliminary data.</text>
</comment>
<dbReference type="Pfam" id="PF25583">
    <property type="entry name" value="WCX"/>
    <property type="match status" value="1"/>
</dbReference>
<evidence type="ECO:0000313" key="6">
    <source>
        <dbReference type="Proteomes" id="UP000597761"/>
    </source>
</evidence>